<dbReference type="GO" id="GO:0019208">
    <property type="term" value="F:phosphatase regulator activity"/>
    <property type="evidence" value="ECO:0007669"/>
    <property type="project" value="TreeGrafter"/>
</dbReference>
<keyword evidence="4" id="KW-0040">ANK repeat</keyword>
<dbReference type="GO" id="GO:0005737">
    <property type="term" value="C:cytoplasm"/>
    <property type="evidence" value="ECO:0007669"/>
    <property type="project" value="TreeGrafter"/>
</dbReference>
<dbReference type="InterPro" id="IPR002110">
    <property type="entry name" value="Ankyrin_rpt"/>
</dbReference>
<dbReference type="Gene3D" id="1.25.40.20">
    <property type="entry name" value="Ankyrin repeat-containing domain"/>
    <property type="match status" value="1"/>
</dbReference>
<reference evidence="5" key="1">
    <citation type="submission" date="2022-01" db="EMBL/GenBank/DDBJ databases">
        <authorList>
            <person name="Braso-Vives M."/>
        </authorList>
    </citation>
    <scope>NUCLEOTIDE SEQUENCE</scope>
</reference>
<dbReference type="PROSITE" id="PS50088">
    <property type="entry name" value="ANK_REPEAT"/>
    <property type="match status" value="2"/>
</dbReference>
<dbReference type="GO" id="GO:0004857">
    <property type="term" value="F:enzyme inhibitor activity"/>
    <property type="evidence" value="ECO:0007669"/>
    <property type="project" value="TreeGrafter"/>
</dbReference>
<dbReference type="OMA" id="ADHNMAR"/>
<organism evidence="5 6">
    <name type="scientific">Branchiostoma lanceolatum</name>
    <name type="common">Common lancelet</name>
    <name type="synonym">Amphioxus lanceolatum</name>
    <dbReference type="NCBI Taxonomy" id="7740"/>
    <lineage>
        <taxon>Eukaryota</taxon>
        <taxon>Metazoa</taxon>
        <taxon>Chordata</taxon>
        <taxon>Cephalochordata</taxon>
        <taxon>Leptocardii</taxon>
        <taxon>Amphioxiformes</taxon>
        <taxon>Branchiostomatidae</taxon>
        <taxon>Branchiostoma</taxon>
    </lineage>
</organism>
<keyword evidence="2" id="KW-0677">Repeat</keyword>
<dbReference type="SUPFAM" id="SSF48403">
    <property type="entry name" value="Ankyrin repeat"/>
    <property type="match status" value="1"/>
</dbReference>
<dbReference type="Pfam" id="PF12796">
    <property type="entry name" value="Ank_2"/>
    <property type="match status" value="1"/>
</dbReference>
<protein>
    <submittedName>
        <fullName evidence="5">PPP1R27 protein</fullName>
    </submittedName>
</protein>
<dbReference type="InterPro" id="IPR051226">
    <property type="entry name" value="PP1_Regulatory_Subunit"/>
</dbReference>
<dbReference type="PROSITE" id="PS50297">
    <property type="entry name" value="ANK_REP_REGION"/>
    <property type="match status" value="2"/>
</dbReference>
<comment type="similarity">
    <text evidence="3">Belongs to the NRARP family.</text>
</comment>
<evidence type="ECO:0000256" key="3">
    <source>
        <dbReference type="ARBA" id="ARBA00038386"/>
    </source>
</evidence>
<gene>
    <name evidence="5" type="primary">PPP1R27</name>
    <name evidence="5" type="ORF">BLAG_LOCUS18626</name>
</gene>
<dbReference type="PANTHER" id="PTHR24179">
    <property type="entry name" value="PROTEIN PHOSPHATASE 1 REGULATORY SUBUNIT 12"/>
    <property type="match status" value="1"/>
</dbReference>
<evidence type="ECO:0000313" key="6">
    <source>
        <dbReference type="Proteomes" id="UP000838412"/>
    </source>
</evidence>
<evidence type="ECO:0000313" key="5">
    <source>
        <dbReference type="EMBL" id="CAH1264175.1"/>
    </source>
</evidence>
<feature type="repeat" description="ANK" evidence="4">
    <location>
        <begin position="82"/>
        <end position="114"/>
    </location>
</feature>
<dbReference type="EMBL" id="OV696689">
    <property type="protein sequence ID" value="CAH1264175.1"/>
    <property type="molecule type" value="Genomic_DNA"/>
</dbReference>
<dbReference type="InterPro" id="IPR036770">
    <property type="entry name" value="Ankyrin_rpt-contain_sf"/>
</dbReference>
<dbReference type="Proteomes" id="UP000838412">
    <property type="component" value="Chromosome 4"/>
</dbReference>
<name>A0A8J9ZZV9_BRALA</name>
<feature type="repeat" description="ANK" evidence="4">
    <location>
        <begin position="49"/>
        <end position="81"/>
    </location>
</feature>
<evidence type="ECO:0000256" key="2">
    <source>
        <dbReference type="ARBA" id="ARBA00022737"/>
    </source>
</evidence>
<dbReference type="AlphaFoldDB" id="A0A8J9ZZV9"/>
<proteinExistence type="inferred from homology"/>
<dbReference type="SMART" id="SM00248">
    <property type="entry name" value="ANK"/>
    <property type="match status" value="2"/>
</dbReference>
<accession>A0A8J9ZZV9</accession>
<keyword evidence="6" id="KW-1185">Reference proteome</keyword>
<dbReference type="PANTHER" id="PTHR24179:SF21">
    <property type="entry name" value="MYOSIN BINDING SUBUNIT, ISOFORM O"/>
    <property type="match status" value="1"/>
</dbReference>
<sequence length="240" mass="26845">MTYPMEGRKIAFPLDVVLHSVVHEGDAAELGRILTFRRNTVDVDATTHTGLTAVHLAVLQHDVDCVKVLLSHGADCNIQDANGYTPLHTAAAAGFVDVVGLLLLHGADLSLQTIEGDLPADLAADHNMARLLDGELRAQVQRELLIQRYWLWDTVLSWKDYAWTRLQTWGQETLQFVGNIALNVIRGYRRASVTDCKALVTDPTTPRRGSSERFHQLKGEFVELNAGCKRRKISRDWNPR</sequence>
<dbReference type="OrthoDB" id="19014at2759"/>
<evidence type="ECO:0000256" key="1">
    <source>
        <dbReference type="ARBA" id="ARBA00022473"/>
    </source>
</evidence>
<evidence type="ECO:0000256" key="4">
    <source>
        <dbReference type="PROSITE-ProRule" id="PRU00023"/>
    </source>
</evidence>
<keyword evidence="1" id="KW-0217">Developmental protein</keyword>